<protein>
    <recommendedName>
        <fullName evidence="3 7">Beta-galactosidase</fullName>
        <ecNumber evidence="3 7">3.2.1.23</ecNumber>
    </recommendedName>
    <alternativeName>
        <fullName evidence="6 7">Lactase</fullName>
    </alternativeName>
</protein>
<dbReference type="EMBL" id="JAKNGE010000013">
    <property type="protein sequence ID" value="MCG4746234.1"/>
    <property type="molecule type" value="Genomic_DNA"/>
</dbReference>
<evidence type="ECO:0000313" key="12">
    <source>
        <dbReference type="Proteomes" id="UP000669239"/>
    </source>
</evidence>
<dbReference type="SUPFAM" id="SSF49785">
    <property type="entry name" value="Galactose-binding domain-like"/>
    <property type="match status" value="1"/>
</dbReference>
<keyword evidence="4 7" id="KW-0378">Hydrolase</keyword>
<dbReference type="SMART" id="SM01038">
    <property type="entry name" value="Bgal_small_N"/>
    <property type="match status" value="1"/>
</dbReference>
<evidence type="ECO:0000259" key="9">
    <source>
        <dbReference type="SMART" id="SM01038"/>
    </source>
</evidence>
<dbReference type="InterPro" id="IPR006104">
    <property type="entry name" value="Glyco_hydro_2_N"/>
</dbReference>
<gene>
    <name evidence="11" type="ORF">G5B36_11650</name>
    <name evidence="10" type="ORF">L0N08_12475</name>
</gene>
<dbReference type="InterPro" id="IPR013783">
    <property type="entry name" value="Ig-like_fold"/>
</dbReference>
<evidence type="ECO:0000256" key="5">
    <source>
        <dbReference type="ARBA" id="ARBA00023295"/>
    </source>
</evidence>
<evidence type="ECO:0000313" key="11">
    <source>
        <dbReference type="EMBL" id="NSJ49357.1"/>
    </source>
</evidence>
<keyword evidence="12" id="KW-1185">Reference proteome</keyword>
<reference evidence="11 12" key="1">
    <citation type="journal article" date="2020" name="Cell Host Microbe">
        <title>Functional and Genomic Variation between Human-Derived Isolates of Lachnospiraceae Reveals Inter- and Intra-Species Diversity.</title>
        <authorList>
            <person name="Sorbara M.T."/>
            <person name="Littmann E.R."/>
            <person name="Fontana E."/>
            <person name="Moody T.U."/>
            <person name="Kohout C.E."/>
            <person name="Gjonbalaj M."/>
            <person name="Eaton V."/>
            <person name="Seok R."/>
            <person name="Leiner I.M."/>
            <person name="Pamer E.G."/>
        </authorList>
    </citation>
    <scope>NUCLEOTIDE SEQUENCE [LARGE SCALE GENOMIC DNA]</scope>
    <source>
        <strain evidence="11 12">MSK.1.17</strain>
    </source>
</reference>
<dbReference type="EMBL" id="JAAITT010000014">
    <property type="protein sequence ID" value="NSJ49357.1"/>
    <property type="molecule type" value="Genomic_DNA"/>
</dbReference>
<dbReference type="InterPro" id="IPR008979">
    <property type="entry name" value="Galactose-bd-like_sf"/>
</dbReference>
<reference evidence="10" key="3">
    <citation type="submission" date="2022-01" db="EMBL/GenBank/DDBJ databases">
        <title>Collection of gut derived symbiotic bacterial strains cultured from healthy donors.</title>
        <authorList>
            <person name="Lin H."/>
            <person name="Kohout C."/>
            <person name="Waligurski E."/>
            <person name="Pamer E.G."/>
        </authorList>
    </citation>
    <scope>NUCLEOTIDE SEQUENCE</scope>
    <source>
        <strain evidence="10">DFI.6.55</strain>
    </source>
</reference>
<dbReference type="Pfam" id="PF00703">
    <property type="entry name" value="Glyco_hydro_2"/>
    <property type="match status" value="1"/>
</dbReference>
<dbReference type="Gene3D" id="2.60.40.10">
    <property type="entry name" value="Immunoglobulins"/>
    <property type="match status" value="1"/>
</dbReference>
<evidence type="ECO:0000256" key="6">
    <source>
        <dbReference type="ARBA" id="ARBA00032230"/>
    </source>
</evidence>
<dbReference type="Pfam" id="PF02837">
    <property type="entry name" value="Glyco_hydro_2_N"/>
    <property type="match status" value="1"/>
</dbReference>
<dbReference type="AlphaFoldDB" id="A0AAW5C1V0"/>
<dbReference type="SUPFAM" id="SSF51445">
    <property type="entry name" value="(Trans)glycosidases"/>
    <property type="match status" value="1"/>
</dbReference>
<feature type="domain" description="Beta galactosidase small chain/" evidence="9">
    <location>
        <begin position="707"/>
        <end position="977"/>
    </location>
</feature>
<dbReference type="InterPro" id="IPR011013">
    <property type="entry name" value="Gal_mutarotase_sf_dom"/>
</dbReference>
<comment type="catalytic activity">
    <reaction evidence="1 7">
        <text>Hydrolysis of terminal non-reducing beta-D-galactose residues in beta-D-galactosides.</text>
        <dbReference type="EC" id="3.2.1.23"/>
    </reaction>
</comment>
<dbReference type="PANTHER" id="PTHR46323:SF2">
    <property type="entry name" value="BETA-GALACTOSIDASE"/>
    <property type="match status" value="1"/>
</dbReference>
<evidence type="ECO:0000256" key="7">
    <source>
        <dbReference type="RuleBase" id="RU361154"/>
    </source>
</evidence>
<evidence type="ECO:0000256" key="4">
    <source>
        <dbReference type="ARBA" id="ARBA00022801"/>
    </source>
</evidence>
<evidence type="ECO:0000256" key="1">
    <source>
        <dbReference type="ARBA" id="ARBA00001412"/>
    </source>
</evidence>
<dbReference type="EC" id="3.2.1.23" evidence="3 7"/>
<dbReference type="Pfam" id="PF02836">
    <property type="entry name" value="Glyco_hydro_2_C"/>
    <property type="match status" value="1"/>
</dbReference>
<comment type="similarity">
    <text evidence="2 7">Belongs to the glycosyl hydrolase 2 family.</text>
</comment>
<dbReference type="InterPro" id="IPR006103">
    <property type="entry name" value="Glyco_hydro_2_cat"/>
</dbReference>
<dbReference type="Pfam" id="PF02929">
    <property type="entry name" value="Bgal_small_N"/>
    <property type="match status" value="1"/>
</dbReference>
<dbReference type="Gene3D" id="2.70.98.10">
    <property type="match status" value="1"/>
</dbReference>
<evidence type="ECO:0000256" key="3">
    <source>
        <dbReference type="ARBA" id="ARBA00012756"/>
    </source>
</evidence>
<dbReference type="PROSITE" id="PS00719">
    <property type="entry name" value="GLYCOSYL_HYDROL_F2_1"/>
    <property type="match status" value="1"/>
</dbReference>
<dbReference type="Proteomes" id="UP000669239">
    <property type="component" value="Unassembled WGS sequence"/>
</dbReference>
<evidence type="ECO:0000256" key="8">
    <source>
        <dbReference type="SAM" id="MobiDB-lite"/>
    </source>
</evidence>
<dbReference type="PRINTS" id="PR00132">
    <property type="entry name" value="GLHYDRLASE2"/>
</dbReference>
<dbReference type="InterPro" id="IPR017853">
    <property type="entry name" value="GH"/>
</dbReference>
<dbReference type="Gene3D" id="2.60.120.260">
    <property type="entry name" value="Galactose-binding domain-like"/>
    <property type="match status" value="1"/>
</dbReference>
<dbReference type="PANTHER" id="PTHR46323">
    <property type="entry name" value="BETA-GALACTOSIDASE"/>
    <property type="match status" value="1"/>
</dbReference>
<accession>A0AAW5C1V0</accession>
<evidence type="ECO:0000313" key="13">
    <source>
        <dbReference type="Proteomes" id="UP001299608"/>
    </source>
</evidence>
<dbReference type="InterPro" id="IPR014718">
    <property type="entry name" value="GH-type_carb-bd"/>
</dbReference>
<dbReference type="SUPFAM" id="SSF49303">
    <property type="entry name" value="beta-Galactosidase/glucuronidase domain"/>
    <property type="match status" value="1"/>
</dbReference>
<dbReference type="SUPFAM" id="SSF74650">
    <property type="entry name" value="Galactose mutarotase-like"/>
    <property type="match status" value="1"/>
</dbReference>
<evidence type="ECO:0000313" key="10">
    <source>
        <dbReference type="EMBL" id="MCG4746234.1"/>
    </source>
</evidence>
<dbReference type="GO" id="GO:0030246">
    <property type="term" value="F:carbohydrate binding"/>
    <property type="evidence" value="ECO:0007669"/>
    <property type="project" value="InterPro"/>
</dbReference>
<dbReference type="Proteomes" id="UP001299608">
    <property type="component" value="Unassembled WGS sequence"/>
</dbReference>
<dbReference type="InterPro" id="IPR023230">
    <property type="entry name" value="Glyco_hydro_2_CS"/>
</dbReference>
<dbReference type="InterPro" id="IPR050347">
    <property type="entry name" value="Bact_Beta-galactosidase"/>
</dbReference>
<dbReference type="InterPro" id="IPR006101">
    <property type="entry name" value="Glyco_hydro_2"/>
</dbReference>
<dbReference type="GO" id="GO:0004565">
    <property type="term" value="F:beta-galactosidase activity"/>
    <property type="evidence" value="ECO:0007669"/>
    <property type="project" value="UniProtKB-EC"/>
</dbReference>
<feature type="region of interest" description="Disordered" evidence="8">
    <location>
        <begin position="662"/>
        <end position="691"/>
    </location>
</feature>
<dbReference type="InterPro" id="IPR004199">
    <property type="entry name" value="B-gal_small/dom_5"/>
</dbReference>
<comment type="caution">
    <text evidence="10">The sequence shown here is derived from an EMBL/GenBank/DDBJ whole genome shotgun (WGS) entry which is preliminary data.</text>
</comment>
<reference evidence="11" key="2">
    <citation type="submission" date="2020-02" db="EMBL/GenBank/DDBJ databases">
        <authorList>
            <person name="Littmann E."/>
            <person name="Sorbara M."/>
        </authorList>
    </citation>
    <scope>NUCLEOTIDE SEQUENCE</scope>
    <source>
        <strain evidence="11">MSK.1.17</strain>
    </source>
</reference>
<organism evidence="10 13">
    <name type="scientific">Enterocloster aldenensis</name>
    <dbReference type="NCBI Taxonomy" id="358742"/>
    <lineage>
        <taxon>Bacteria</taxon>
        <taxon>Bacillati</taxon>
        <taxon>Bacillota</taxon>
        <taxon>Clostridia</taxon>
        <taxon>Lachnospirales</taxon>
        <taxon>Lachnospiraceae</taxon>
        <taxon>Enterocloster</taxon>
    </lineage>
</organism>
<dbReference type="Gene3D" id="3.20.20.80">
    <property type="entry name" value="Glycosidases"/>
    <property type="match status" value="1"/>
</dbReference>
<name>A0AAW5C1V0_9FIRM</name>
<proteinExistence type="inferred from homology"/>
<dbReference type="RefSeq" id="WP_165641191.1">
    <property type="nucleotide sequence ID" value="NZ_JAAITT010000014.1"/>
</dbReference>
<evidence type="ECO:0000256" key="2">
    <source>
        <dbReference type="ARBA" id="ARBA00007401"/>
    </source>
</evidence>
<dbReference type="GO" id="GO:0005990">
    <property type="term" value="P:lactose catabolic process"/>
    <property type="evidence" value="ECO:0007669"/>
    <property type="project" value="TreeGrafter"/>
</dbReference>
<sequence>MEADLKWLEDPGVFQVNRLDAHSDHAFYETVAQMESGENPLIQSLDGKWGFAWSRRPGDRPAGFYEEGFDDSGWGAIEVPGHMELQGYDRIHYINTMYPWEGHAEMRPPCIDWDYDPVGSYVKEFDLDEGLRGKRVCISFQGVEQAFYVWLNGKFVGYGEDSFTPSDFDLTPLIRKTGNRLCVEVYKRSSAAWLEDQDFFRFSGIFRSVYLYAKPRYHVEDVWVRAGLGEDYRTGTFALGIRVSAGMDGGSALKTRWVRSLDGSGVMAEWRLCGQDGDVVTAGRIGGNAAKAVNGAGQGRLEDSRYLILTEEEIPDVRSWSSKSPYMYQLYISLKQEDGEVIEVVPLKTGFRRFEIKDKIMLMNGERIIINGVNRHEWNPRRGRAVTPEDMRRDIEILKRNNINAVRTCHYPNQSLWYRLCDENGIYVMDEANLESHGSWQKMGRCEPSWNVPGSLPEWEACVVDRAASMLERDKNHPSILWWSCGNESYAGTCILAMSRYFHEKDPSRVVHYEGVFWNRQFNEISDVESRMYAPPKEVRAYLEDNPQKPYLLCEYMHDMGNSIGGMESYIQLADEYPMYQGGFIWDYIDQAVYRKDVDGTEVLGYGGDFGDRPTDYAFCGNGIVFADRREKPAMQEVRYWYSTKEERERFDLEGRKAGAGTGVDGRPGIGTETGVDGRPGTGEGTVSTQGAEHKRLTVIHGDVTLGVKGDGFHVIFSYSEHGMVSLVYDGLEWVYRPAMPAFWRASTENDKGNGFAVRSAVWCGADQFISCTGWHTEESPDQVRITYEYAAGTVPAARVSVSYTVETSGAIRVRCHYHGQDGLPQLPLFGLRFSVPFVAGKVQWEGRQGETYPDRKKGGALGVWESRIEKPDYLVPQEYGCHVDTQWLRLHEPDGPGRCLEIAMEDKPFHFSAIPYTPHELENALHREELPVPRRTVVSVLGAMRGVGGIDSWGSDVEEDYHVLADKDIEYGFVIRGTVSGQG</sequence>
<dbReference type="GO" id="GO:0009341">
    <property type="term" value="C:beta-galactosidase complex"/>
    <property type="evidence" value="ECO:0007669"/>
    <property type="project" value="InterPro"/>
</dbReference>
<dbReference type="InterPro" id="IPR006102">
    <property type="entry name" value="Ig-like_GH2"/>
</dbReference>
<keyword evidence="5 7" id="KW-0326">Glycosidase</keyword>
<dbReference type="InterPro" id="IPR036156">
    <property type="entry name" value="Beta-gal/glucu_dom_sf"/>
</dbReference>